<dbReference type="SUPFAM" id="SSF56784">
    <property type="entry name" value="HAD-like"/>
    <property type="match status" value="1"/>
</dbReference>
<keyword evidence="4" id="KW-0460">Magnesium</keyword>
<dbReference type="SFLD" id="SFLDG01129">
    <property type="entry name" value="C1.5:_HAD__Beta-PGM__Phosphata"/>
    <property type="match status" value="1"/>
</dbReference>
<dbReference type="GO" id="GO:0016791">
    <property type="term" value="F:phosphatase activity"/>
    <property type="evidence" value="ECO:0007669"/>
    <property type="project" value="TreeGrafter"/>
</dbReference>
<dbReference type="PANTHER" id="PTHR46470:SF2">
    <property type="entry name" value="GLYCERALDEHYDE 3-PHOSPHATE PHOSPHATASE"/>
    <property type="match status" value="1"/>
</dbReference>
<dbReference type="InterPro" id="IPR023214">
    <property type="entry name" value="HAD_sf"/>
</dbReference>
<protein>
    <submittedName>
        <fullName evidence="5">Putative HAD superfamily hydrolase</fullName>
    </submittedName>
</protein>
<dbReference type="Gene3D" id="1.10.150.520">
    <property type="match status" value="1"/>
</dbReference>
<dbReference type="InterPro" id="IPR051400">
    <property type="entry name" value="HAD-like_hydrolase"/>
</dbReference>
<dbReference type="GO" id="GO:0044281">
    <property type="term" value="P:small molecule metabolic process"/>
    <property type="evidence" value="ECO:0007669"/>
    <property type="project" value="UniProtKB-ARBA"/>
</dbReference>
<dbReference type="EMBL" id="LT899436">
    <property type="protein sequence ID" value="SNR14416.1"/>
    <property type="molecule type" value="Genomic_DNA"/>
</dbReference>
<proteinExistence type="predicted"/>
<dbReference type="KEGG" id="tje:TJEJU_0637"/>
<evidence type="ECO:0000256" key="3">
    <source>
        <dbReference type="ARBA" id="ARBA00022801"/>
    </source>
</evidence>
<gene>
    <name evidence="5" type="ORF">TJEJU_0637</name>
</gene>
<keyword evidence="3 5" id="KW-0378">Hydrolase</keyword>
<comment type="cofactor">
    <cofactor evidence="1">
        <name>Mg(2+)</name>
        <dbReference type="ChEBI" id="CHEBI:18420"/>
    </cofactor>
</comment>
<evidence type="ECO:0000256" key="4">
    <source>
        <dbReference type="ARBA" id="ARBA00022842"/>
    </source>
</evidence>
<keyword evidence="2" id="KW-0479">Metal-binding</keyword>
<dbReference type="Proteomes" id="UP000215214">
    <property type="component" value="Chromosome TJEJU"/>
</dbReference>
<reference evidence="5 6" key="1">
    <citation type="submission" date="2017-07" db="EMBL/GenBank/DDBJ databases">
        <authorList>
            <person name="Sun Z.S."/>
            <person name="Albrecht U."/>
            <person name="Echele G."/>
            <person name="Lee C.C."/>
        </authorList>
    </citation>
    <scope>NUCLEOTIDE SEQUENCE [LARGE SCALE GENOMIC DNA]</scope>
    <source>
        <strain evidence="6">type strain: KCTC 22618</strain>
    </source>
</reference>
<dbReference type="PANTHER" id="PTHR46470">
    <property type="entry name" value="N-ACYLNEURAMINATE-9-PHOSPHATASE"/>
    <property type="match status" value="1"/>
</dbReference>
<dbReference type="InterPro" id="IPR036412">
    <property type="entry name" value="HAD-like_sf"/>
</dbReference>
<sequence length="212" mass="25040">MILIFDLDNTLIDRNKAYWLWLQNNVLYKCKTVDKSLILYYDNWGYTSRHHFYNWLIQKYELSISSDELIEKCANELHQYISKNQETLIILKRLKEQCKIVIGTNGGIQNQTNKLKATGILPYVDHVYISEHIGCKKPNPNFYKHIQNDLNCLSSEIMMIGDHYNQDFLVPKKLGWKSIWLSHNSTLIHDNKICALKDLIPYLRENKLLFSS</sequence>
<evidence type="ECO:0000313" key="6">
    <source>
        <dbReference type="Proteomes" id="UP000215214"/>
    </source>
</evidence>
<dbReference type="Pfam" id="PF13419">
    <property type="entry name" value="HAD_2"/>
    <property type="match status" value="1"/>
</dbReference>
<dbReference type="OrthoDB" id="9809962at2"/>
<dbReference type="SFLD" id="SFLDS00003">
    <property type="entry name" value="Haloacid_Dehalogenase"/>
    <property type="match status" value="1"/>
</dbReference>
<evidence type="ECO:0000256" key="1">
    <source>
        <dbReference type="ARBA" id="ARBA00001946"/>
    </source>
</evidence>
<dbReference type="InterPro" id="IPR006439">
    <property type="entry name" value="HAD-SF_hydro_IA"/>
</dbReference>
<name>A0A238U5Y4_9FLAO</name>
<evidence type="ECO:0000256" key="2">
    <source>
        <dbReference type="ARBA" id="ARBA00022723"/>
    </source>
</evidence>
<dbReference type="AlphaFoldDB" id="A0A238U5Y4"/>
<dbReference type="InterPro" id="IPR041492">
    <property type="entry name" value="HAD_2"/>
</dbReference>
<dbReference type="NCBIfam" id="TIGR01549">
    <property type="entry name" value="HAD-SF-IA-v1"/>
    <property type="match status" value="1"/>
</dbReference>
<accession>A0A238U5Y4</accession>
<organism evidence="5 6">
    <name type="scientific">Tenacibaculum jejuense</name>
    <dbReference type="NCBI Taxonomy" id="584609"/>
    <lineage>
        <taxon>Bacteria</taxon>
        <taxon>Pseudomonadati</taxon>
        <taxon>Bacteroidota</taxon>
        <taxon>Flavobacteriia</taxon>
        <taxon>Flavobacteriales</taxon>
        <taxon>Flavobacteriaceae</taxon>
        <taxon>Tenacibaculum</taxon>
    </lineage>
</organism>
<keyword evidence="6" id="KW-1185">Reference proteome</keyword>
<dbReference type="RefSeq" id="WP_095069353.1">
    <property type="nucleotide sequence ID" value="NZ_LT899436.1"/>
</dbReference>
<evidence type="ECO:0000313" key="5">
    <source>
        <dbReference type="EMBL" id="SNR14416.1"/>
    </source>
</evidence>
<dbReference type="Gene3D" id="3.40.50.1000">
    <property type="entry name" value="HAD superfamily/HAD-like"/>
    <property type="match status" value="1"/>
</dbReference>
<dbReference type="GO" id="GO:0046872">
    <property type="term" value="F:metal ion binding"/>
    <property type="evidence" value="ECO:0007669"/>
    <property type="project" value="UniProtKB-KW"/>
</dbReference>